<evidence type="ECO:0000313" key="1">
    <source>
        <dbReference type="EMBL" id="DAE01817.1"/>
    </source>
</evidence>
<protein>
    <submittedName>
        <fullName evidence="1">Uncharacterized protein</fullName>
    </submittedName>
</protein>
<name>A0A8S5P5W1_9CAUD</name>
<sequence length="131" mass="14884">MWTEWPTEEAAAMANITAKQVLEQVDALVPNQYTRAEKLRWLAQAEGFVLREICRVTGPLAALEEDAALAVEAPYDELYRHYVEAQIHYCNGEMARYNSAAANWNNGLLTYRDYVCRTTAPTQNVRALKLC</sequence>
<accession>A0A8S5P5W1</accession>
<proteinExistence type="predicted"/>
<organism evidence="1">
    <name type="scientific">Myoviridae sp. ctzzS20</name>
    <dbReference type="NCBI Taxonomy" id="2825215"/>
    <lineage>
        <taxon>Viruses</taxon>
        <taxon>Duplodnaviria</taxon>
        <taxon>Heunggongvirae</taxon>
        <taxon>Uroviricota</taxon>
        <taxon>Caudoviricetes</taxon>
    </lineage>
</organism>
<reference evidence="1" key="1">
    <citation type="journal article" date="2021" name="Proc. Natl. Acad. Sci. U.S.A.">
        <title>A Catalog of Tens of Thousands of Viruses from Human Metagenomes Reveals Hidden Associations with Chronic Diseases.</title>
        <authorList>
            <person name="Tisza M.J."/>
            <person name="Buck C.B."/>
        </authorList>
    </citation>
    <scope>NUCLEOTIDE SEQUENCE</scope>
    <source>
        <strain evidence="1">CtzzS20</strain>
    </source>
</reference>
<dbReference type="EMBL" id="BK015333">
    <property type="protein sequence ID" value="DAE01817.1"/>
    <property type="molecule type" value="Genomic_DNA"/>
</dbReference>